<dbReference type="PANTHER" id="PTHR43470">
    <property type="entry name" value="PHOSPHATE TRANSPORT SYSTEM PERMEASE PROTEIN PSTA-RELATED"/>
    <property type="match status" value="1"/>
</dbReference>
<dbReference type="InterPro" id="IPR035906">
    <property type="entry name" value="MetI-like_sf"/>
</dbReference>
<reference evidence="11 12" key="1">
    <citation type="journal article" date="2015" name="Stand. Genomic Sci.">
        <title>Complete genome sequence and description of Salinispira pacifica gen. nov., sp. nov., a novel spirochaete isolated form a hypersaline microbial mat.</title>
        <authorList>
            <person name="Ben Hania W."/>
            <person name="Joseph M."/>
            <person name="Schumann P."/>
            <person name="Bunk B."/>
            <person name="Fiebig A."/>
            <person name="Sproer C."/>
            <person name="Klenk H.P."/>
            <person name="Fardeau M.L."/>
            <person name="Spring S."/>
        </authorList>
    </citation>
    <scope>NUCLEOTIDE SEQUENCE [LARGE SCALE GENOMIC DNA]</scope>
    <source>
        <strain evidence="11 12">L21-RPul-D2</strain>
    </source>
</reference>
<evidence type="ECO:0000256" key="8">
    <source>
        <dbReference type="ARBA" id="ARBA00023136"/>
    </source>
</evidence>
<dbReference type="SUPFAM" id="SSF161098">
    <property type="entry name" value="MetI-like"/>
    <property type="match status" value="1"/>
</dbReference>
<name>V5WDN5_9SPIO</name>
<proteinExistence type="inferred from homology"/>
<evidence type="ECO:0000256" key="9">
    <source>
        <dbReference type="RuleBase" id="RU363043"/>
    </source>
</evidence>
<evidence type="ECO:0000256" key="5">
    <source>
        <dbReference type="ARBA" id="ARBA00022475"/>
    </source>
</evidence>
<feature type="transmembrane region" description="Helical" evidence="9">
    <location>
        <begin position="196"/>
        <end position="218"/>
    </location>
</feature>
<feature type="domain" description="ABC transmembrane type-1" evidence="10">
    <location>
        <begin position="193"/>
        <end position="415"/>
    </location>
</feature>
<dbReference type="InterPro" id="IPR000515">
    <property type="entry name" value="MetI-like"/>
</dbReference>
<sequence length="431" mass="47717">MSSMFSTPRDIAAENRAKDKGLRQRTRMGYIWQGIFYLATTIAILALVTLILNIIDSAFGYVAVQNTVEPAALVEQVQPGSDTPLHDLEKADLLTILNENVRRGLLRAMNADQPLVDRSQKELARLVVDRVVEPRVEKSWHLWESLTARDEIRAWVDENLPDGWIQFRSWVNVEFLSKDLSNVPERAGIRTPIMGSVMVILITILFSFPVGVGSALYLEEFAPDNRLNRFIQVNIYNLSGVPSIIYGLLGLAVFVRILEPITSGAIFGAIEDHSTANGRTILSAGLTLGLLILPIIIINAQEAIRAVPKSLRDSAFGLGATRWQTVWHHVLPASMDRILTGTIIAVSRALGETAPLVVVGASAFLTRDPSSIFDKFTTLPIMIYRWTAYPQAEFRNLAAGAIIVLLVVLLSLNAGAIIMRDRISKKRRMGK</sequence>
<dbReference type="HOGENOM" id="CLU_033621_2_1_12"/>
<dbReference type="AlphaFoldDB" id="V5WDN5"/>
<evidence type="ECO:0000256" key="6">
    <source>
        <dbReference type="ARBA" id="ARBA00022692"/>
    </source>
</evidence>
<keyword evidence="7 9" id="KW-1133">Transmembrane helix</keyword>
<evidence type="ECO:0000256" key="2">
    <source>
        <dbReference type="ARBA" id="ARBA00007069"/>
    </source>
</evidence>
<comment type="subcellular location">
    <subcellularLocation>
        <location evidence="1 9">Cell membrane</location>
        <topology evidence="1 9">Multi-pass membrane protein</topology>
    </subcellularLocation>
</comment>
<keyword evidence="6 9" id="KW-0812">Transmembrane</keyword>
<dbReference type="STRING" id="1307761.L21SP2_0465"/>
<dbReference type="KEGG" id="slr:L21SP2_0465"/>
<dbReference type="GO" id="GO:0035435">
    <property type="term" value="P:phosphate ion transmembrane transport"/>
    <property type="evidence" value="ECO:0007669"/>
    <property type="project" value="InterPro"/>
</dbReference>
<dbReference type="EMBL" id="CP006939">
    <property type="protein sequence ID" value="AHC13897.1"/>
    <property type="molecule type" value="Genomic_DNA"/>
</dbReference>
<dbReference type="PATRIC" id="fig|1307761.3.peg.465"/>
<feature type="transmembrane region" description="Helical" evidence="9">
    <location>
        <begin position="397"/>
        <end position="419"/>
    </location>
</feature>
<dbReference type="Proteomes" id="UP000018680">
    <property type="component" value="Chromosome"/>
</dbReference>
<evidence type="ECO:0000313" key="11">
    <source>
        <dbReference type="EMBL" id="AHC13897.1"/>
    </source>
</evidence>
<protein>
    <recommendedName>
        <fullName evidence="3 9">Phosphate transport system permease protein PstA</fullName>
    </recommendedName>
</protein>
<organism evidence="11 12">
    <name type="scientific">Salinispira pacifica</name>
    <dbReference type="NCBI Taxonomy" id="1307761"/>
    <lineage>
        <taxon>Bacteria</taxon>
        <taxon>Pseudomonadati</taxon>
        <taxon>Spirochaetota</taxon>
        <taxon>Spirochaetia</taxon>
        <taxon>Spirochaetales</taxon>
        <taxon>Spirochaetaceae</taxon>
        <taxon>Salinispira</taxon>
    </lineage>
</organism>
<feature type="transmembrane region" description="Helical" evidence="9">
    <location>
        <begin position="30"/>
        <end position="55"/>
    </location>
</feature>
<evidence type="ECO:0000256" key="1">
    <source>
        <dbReference type="ARBA" id="ARBA00004651"/>
    </source>
</evidence>
<dbReference type="eggNOG" id="COG0581">
    <property type="taxonomic scope" value="Bacteria"/>
</dbReference>
<dbReference type="OrthoDB" id="9807065at2"/>
<accession>V5WDN5</accession>
<gene>
    <name evidence="11" type="ORF">L21SP2_0465</name>
</gene>
<keyword evidence="5 9" id="KW-1003">Cell membrane</keyword>
<evidence type="ECO:0000259" key="10">
    <source>
        <dbReference type="PROSITE" id="PS50928"/>
    </source>
</evidence>
<feature type="transmembrane region" description="Helical" evidence="9">
    <location>
        <begin position="279"/>
        <end position="300"/>
    </location>
</feature>
<comment type="caution">
    <text evidence="9">Lacks conserved residue(s) required for the propagation of feature annotation.</text>
</comment>
<dbReference type="GO" id="GO:0005886">
    <property type="term" value="C:plasma membrane"/>
    <property type="evidence" value="ECO:0007669"/>
    <property type="project" value="UniProtKB-SubCell"/>
</dbReference>
<keyword evidence="4" id="KW-0813">Transport</keyword>
<dbReference type="CDD" id="cd06261">
    <property type="entry name" value="TM_PBP2"/>
    <property type="match status" value="1"/>
</dbReference>
<dbReference type="Gene3D" id="1.10.3720.10">
    <property type="entry name" value="MetI-like"/>
    <property type="match status" value="1"/>
</dbReference>
<keyword evidence="8 9" id="KW-0472">Membrane</keyword>
<dbReference type="InterPro" id="IPR005672">
    <property type="entry name" value="Phosphate_PstA"/>
</dbReference>
<dbReference type="PROSITE" id="PS50928">
    <property type="entry name" value="ABC_TM1"/>
    <property type="match status" value="1"/>
</dbReference>
<evidence type="ECO:0000313" key="12">
    <source>
        <dbReference type="Proteomes" id="UP000018680"/>
    </source>
</evidence>
<dbReference type="PANTHER" id="PTHR43470:SF5">
    <property type="entry name" value="PHOSPHATE TRANSPORT SYSTEM PERMEASE PROTEIN PSTA"/>
    <property type="match status" value="1"/>
</dbReference>
<evidence type="ECO:0000256" key="4">
    <source>
        <dbReference type="ARBA" id="ARBA00022448"/>
    </source>
</evidence>
<evidence type="ECO:0000256" key="7">
    <source>
        <dbReference type="ARBA" id="ARBA00022989"/>
    </source>
</evidence>
<dbReference type="NCBIfam" id="TIGR00974">
    <property type="entry name" value="3a0107s02c"/>
    <property type="match status" value="1"/>
</dbReference>
<feature type="transmembrane region" description="Helical" evidence="9">
    <location>
        <begin position="238"/>
        <end position="258"/>
    </location>
</feature>
<keyword evidence="12" id="KW-1185">Reference proteome</keyword>
<evidence type="ECO:0000256" key="3">
    <source>
        <dbReference type="ARBA" id="ARBA00016864"/>
    </source>
</evidence>
<dbReference type="GO" id="GO:0005315">
    <property type="term" value="F:phosphate transmembrane transporter activity"/>
    <property type="evidence" value="ECO:0007669"/>
    <property type="project" value="InterPro"/>
</dbReference>
<dbReference type="Pfam" id="PF00528">
    <property type="entry name" value="BPD_transp_1"/>
    <property type="match status" value="1"/>
</dbReference>
<comment type="similarity">
    <text evidence="2 9">Belongs to the binding-protein-dependent transport system permease family. CysTW subfamily.</text>
</comment>
<dbReference type="RefSeq" id="WP_024266829.1">
    <property type="nucleotide sequence ID" value="NC_023035.1"/>
</dbReference>